<protein>
    <recommendedName>
        <fullName evidence="3">DUF222 domain-containing protein</fullName>
    </recommendedName>
</protein>
<organism evidence="1 2">
    <name type="scientific">Cellulomonas iranensis</name>
    <dbReference type="NCBI Taxonomy" id="76862"/>
    <lineage>
        <taxon>Bacteria</taxon>
        <taxon>Bacillati</taxon>
        <taxon>Actinomycetota</taxon>
        <taxon>Actinomycetes</taxon>
        <taxon>Micrococcales</taxon>
        <taxon>Cellulomonadaceae</taxon>
        <taxon>Cellulomonas</taxon>
    </lineage>
</organism>
<sequence>MTEHADAPIDLELVRTYINDHVTGATAVSARVARMSRNPDAGADAPLLAELARQLREERDVHEATARDLGFTMSRWKHLGAALAERVARLKPDGRWTRRSPLSLVLELEILRSGLEGKRLGWVTLREHADVLGLDADRLDALVARSREQADTVEAIAARARERAFAAAGERTSADDA</sequence>
<dbReference type="EMBL" id="JAUSVM010000001">
    <property type="protein sequence ID" value="MDQ0427148.1"/>
    <property type="molecule type" value="Genomic_DNA"/>
</dbReference>
<comment type="caution">
    <text evidence="1">The sequence shown here is derived from an EMBL/GenBank/DDBJ whole genome shotgun (WGS) entry which is preliminary data.</text>
</comment>
<evidence type="ECO:0000313" key="1">
    <source>
        <dbReference type="EMBL" id="MDQ0427148.1"/>
    </source>
</evidence>
<proteinExistence type="predicted"/>
<keyword evidence="2" id="KW-1185">Reference proteome</keyword>
<gene>
    <name evidence="1" type="ORF">JO380_003529</name>
</gene>
<name>A0ABU0GQ14_9CELL</name>
<dbReference type="Proteomes" id="UP001240250">
    <property type="component" value="Unassembled WGS sequence"/>
</dbReference>
<accession>A0ABU0GQ14</accession>
<evidence type="ECO:0000313" key="2">
    <source>
        <dbReference type="Proteomes" id="UP001240250"/>
    </source>
</evidence>
<evidence type="ECO:0008006" key="3">
    <source>
        <dbReference type="Google" id="ProtNLM"/>
    </source>
</evidence>
<dbReference type="RefSeq" id="WP_046528291.1">
    <property type="nucleotide sequence ID" value="NZ_CP084585.1"/>
</dbReference>
<reference evidence="1 2" key="1">
    <citation type="submission" date="2023-07" db="EMBL/GenBank/DDBJ databases">
        <title>Sequencing the genomes of 1000 actinobacteria strains.</title>
        <authorList>
            <person name="Klenk H.-P."/>
        </authorList>
    </citation>
    <scope>NUCLEOTIDE SEQUENCE [LARGE SCALE GENOMIC DNA]</scope>
    <source>
        <strain evidence="1 2">DSM 14785</strain>
    </source>
</reference>